<comment type="caution">
    <text evidence="1">The sequence shown here is derived from an EMBL/GenBank/DDBJ whole genome shotgun (WGS) entry which is preliminary data.</text>
</comment>
<accession>A0AAD9WK34</accession>
<organism evidence="1 2">
    <name type="scientific">Dipteronia dyeriana</name>
    <dbReference type="NCBI Taxonomy" id="168575"/>
    <lineage>
        <taxon>Eukaryota</taxon>
        <taxon>Viridiplantae</taxon>
        <taxon>Streptophyta</taxon>
        <taxon>Embryophyta</taxon>
        <taxon>Tracheophyta</taxon>
        <taxon>Spermatophyta</taxon>
        <taxon>Magnoliopsida</taxon>
        <taxon>eudicotyledons</taxon>
        <taxon>Gunneridae</taxon>
        <taxon>Pentapetalae</taxon>
        <taxon>rosids</taxon>
        <taxon>malvids</taxon>
        <taxon>Sapindales</taxon>
        <taxon>Sapindaceae</taxon>
        <taxon>Hippocastanoideae</taxon>
        <taxon>Acereae</taxon>
        <taxon>Dipteronia</taxon>
    </lineage>
</organism>
<reference evidence="1" key="1">
    <citation type="journal article" date="2023" name="Plant J.">
        <title>Genome sequences and population genomics provide insights into the demographic history, inbreeding, and mutation load of two 'living fossil' tree species of Dipteronia.</title>
        <authorList>
            <person name="Feng Y."/>
            <person name="Comes H.P."/>
            <person name="Chen J."/>
            <person name="Zhu S."/>
            <person name="Lu R."/>
            <person name="Zhang X."/>
            <person name="Li P."/>
            <person name="Qiu J."/>
            <person name="Olsen K.M."/>
            <person name="Qiu Y."/>
        </authorList>
    </citation>
    <scope>NUCLEOTIDE SEQUENCE</scope>
    <source>
        <strain evidence="1">KIB01</strain>
    </source>
</reference>
<dbReference type="AlphaFoldDB" id="A0AAD9WK34"/>
<gene>
    <name evidence="1" type="ORF">Ddye_028871</name>
</gene>
<proteinExistence type="predicted"/>
<name>A0AAD9WK34_9ROSI</name>
<dbReference type="EMBL" id="JANJYI010000009">
    <property type="protein sequence ID" value="KAK2634079.1"/>
    <property type="molecule type" value="Genomic_DNA"/>
</dbReference>
<evidence type="ECO:0000313" key="2">
    <source>
        <dbReference type="Proteomes" id="UP001280121"/>
    </source>
</evidence>
<sequence length="97" mass="10973">MLEFSVAMLFTYGHEATTDSYNWPDVVGCIGRMNLDGIARLCGALTLKEREKLIRRLDMGLKDHGKWKMACCMVGKVLPTPLIKHEVFIVEENLVGF</sequence>
<keyword evidence="2" id="KW-1185">Reference proteome</keyword>
<evidence type="ECO:0000313" key="1">
    <source>
        <dbReference type="EMBL" id="KAK2634079.1"/>
    </source>
</evidence>
<protein>
    <submittedName>
        <fullName evidence="1">Uncharacterized protein</fullName>
    </submittedName>
</protein>
<dbReference type="Proteomes" id="UP001280121">
    <property type="component" value="Unassembled WGS sequence"/>
</dbReference>